<feature type="domain" description="DUF6531" evidence="3">
    <location>
        <begin position="341"/>
        <end position="408"/>
    </location>
</feature>
<proteinExistence type="predicted"/>
<keyword evidence="7" id="KW-1185">Reference proteome</keyword>
<dbReference type="InterPro" id="IPR050708">
    <property type="entry name" value="T6SS_VgrG/RHS"/>
</dbReference>
<dbReference type="NCBIfam" id="TIGR03696">
    <property type="entry name" value="Rhs_assc_core"/>
    <property type="match status" value="1"/>
</dbReference>
<dbReference type="InterPro" id="IPR056823">
    <property type="entry name" value="TEN-like_YD-shell"/>
</dbReference>
<evidence type="ECO:0000259" key="5">
    <source>
        <dbReference type="Pfam" id="PF25547"/>
    </source>
</evidence>
<feature type="domain" description="Teneurin-like YD-shell" evidence="4">
    <location>
        <begin position="1005"/>
        <end position="1363"/>
    </location>
</feature>
<organism evidence="6 7">
    <name type="scientific">Segniliparus rugosus (strain ATCC BAA-974 / DSM 45345 / CCUG 50838 / CIP 108380 / JCM 13579 / CDC 945)</name>
    <dbReference type="NCBI Taxonomy" id="679197"/>
    <lineage>
        <taxon>Bacteria</taxon>
        <taxon>Bacillati</taxon>
        <taxon>Actinomycetota</taxon>
        <taxon>Actinomycetes</taxon>
        <taxon>Mycobacteriales</taxon>
        <taxon>Segniliparaceae</taxon>
        <taxon>Segniliparus</taxon>
    </lineage>
</organism>
<dbReference type="OrthoDB" id="9765204at2"/>
<dbReference type="PANTHER" id="PTHR32305:SF15">
    <property type="entry name" value="PROTEIN RHSA-RELATED"/>
    <property type="match status" value="1"/>
</dbReference>
<evidence type="ECO:0000259" key="3">
    <source>
        <dbReference type="Pfam" id="PF20148"/>
    </source>
</evidence>
<feature type="domain" description="Teneurin-like YD-shell" evidence="4">
    <location>
        <begin position="629"/>
        <end position="745"/>
    </location>
</feature>
<protein>
    <submittedName>
        <fullName evidence="6">YD repeat (Two copies)</fullName>
    </submittedName>
</protein>
<name>E5XKZ7_SEGRC</name>
<dbReference type="EMBL" id="ACZI02000003">
    <property type="protein sequence ID" value="EFV14979.1"/>
    <property type="molecule type" value="Genomic_DNA"/>
</dbReference>
<evidence type="ECO:0000259" key="4">
    <source>
        <dbReference type="Pfam" id="PF25023"/>
    </source>
</evidence>
<evidence type="ECO:0000313" key="7">
    <source>
        <dbReference type="Proteomes" id="UP000004816"/>
    </source>
</evidence>
<feature type="region of interest" description="Disordered" evidence="2">
    <location>
        <begin position="88"/>
        <end position="122"/>
    </location>
</feature>
<keyword evidence="1" id="KW-0677">Repeat</keyword>
<reference evidence="6 7" key="1">
    <citation type="journal article" date="2011" name="Stand. Genomic Sci.">
        <title>High quality draft genome sequence of Segniliparus rugosus CDC 945(T)= (ATCC BAA-974(T)).</title>
        <authorList>
            <person name="Earl A.M."/>
            <person name="Desjardins C.A."/>
            <person name="Fitzgerald M.G."/>
            <person name="Arachchi H.M."/>
            <person name="Zeng Q."/>
            <person name="Mehta T."/>
            <person name="Griggs A."/>
            <person name="Birren B.W."/>
            <person name="Toney N.C."/>
            <person name="Carr J."/>
            <person name="Posey J."/>
            <person name="Butler W.R."/>
        </authorList>
    </citation>
    <scope>NUCLEOTIDE SEQUENCE [LARGE SCALE GENOMIC DNA]</scope>
    <source>
        <strain evidence="7">ATCC BAA-974 / DSM 45345 / CCUG 50838 / CIP 108380 / JCM 13579 / CDC 945</strain>
    </source>
</reference>
<comment type="caution">
    <text evidence="6">The sequence shown here is derived from an EMBL/GenBank/DDBJ whole genome shotgun (WGS) entry which is preliminary data.</text>
</comment>
<accession>E5XKZ7</accession>
<dbReference type="PANTHER" id="PTHR32305">
    <property type="match status" value="1"/>
</dbReference>
<dbReference type="STRING" id="679197.HMPREF9336_00166"/>
<dbReference type="InterPro" id="IPR031325">
    <property type="entry name" value="RHS_repeat"/>
</dbReference>
<evidence type="ECO:0000256" key="1">
    <source>
        <dbReference type="ARBA" id="ARBA00022737"/>
    </source>
</evidence>
<evidence type="ECO:0000313" key="6">
    <source>
        <dbReference type="EMBL" id="EFV14979.1"/>
    </source>
</evidence>
<dbReference type="eggNOG" id="COG3209">
    <property type="taxonomic scope" value="Bacteria"/>
</dbReference>
<dbReference type="Pfam" id="PF25547">
    <property type="entry name" value="WXG100_2"/>
    <property type="match status" value="1"/>
</dbReference>
<dbReference type="Proteomes" id="UP000004816">
    <property type="component" value="Unassembled WGS sequence"/>
</dbReference>
<dbReference type="Gene3D" id="2.180.10.10">
    <property type="entry name" value="RHS repeat-associated core"/>
    <property type="match status" value="2"/>
</dbReference>
<dbReference type="InterPro" id="IPR006530">
    <property type="entry name" value="YD"/>
</dbReference>
<dbReference type="InterPro" id="IPR045351">
    <property type="entry name" value="DUF6531"/>
</dbReference>
<feature type="domain" description="Outer membrane channel protein CpnT-like N-terminal" evidence="5">
    <location>
        <begin position="129"/>
        <end position="259"/>
    </location>
</feature>
<sequence length="1491" mass="161321">MTYFVVNPSDYATAASKMDGVNSSARAAVQSLSGGLGGSGGMAGSDKPAQSFSEKYDPAVKQALQSAANVINTAGLYATLLHATGTNHAEADGSSTIGGGDSSLPGAPSPSELAVPSVPAAYGGPEKEPDSLIGHIWHLIKDYLMGYVWPNGDIEKLRAAASTWKTASSSIRSAADGIPAAVALINAQQAPEVALAAQKHTDLKKDLDSLVEGCSALGDSCEQYAQFIDDAHQEIIELLLQAAAETIAIETASAVFAVFSLGASEVAGNATVIARLMNYARRVVEIIKGLIAKVAKLVEKLAELAAKLGKLVVKAGGKVGSKVEKATDSARSMLCRLFGKDPVDMATGELLLEDVDLELPGVLPLRISRTYLSFHDGGRIFGPRWSSTLDQRLEVDSEGVVVVWEDGVLQWFPHPERDGTPVSAPRGPNWRLRLNAQAGAYELVEAASGTTKVFSPAPSEIPEDRVVEVPLRQLRDLNGNHVKFRYDQQGLPALLEHSSGHTVHVRRAGGLVVGLSLASSAGAEAVGSYPTSEAGVVPIVSYERDRAGNIAGILNGAEGRLAYNHDAENRLTRWVDRNGVRFDYEYDDRNRCVAQVGTGGVMENTFEYLSTPTGGVTINTDFAGAVTRYETNSRAQIVAVTDPLGRITRTDWDNADRKLAETAPDGGRTVWTYTEAGDVASVTRPDGATATFEYSAPGRLSRRTDFDGAVWSYEHDKHGRLISITDPSGATTRIQRGATGAEVALVDALGAVTRVEVDSSGLPVAVISPTGAKTCYERDLFGRVVRAVDPVGGETRMRWSVSGDPLEQTGPDGATKRWTYDGEGNLVSITDEIGQVVRATYQQFDLLRSTIEADGTETLRERDPELRLTSVTNHAGLRWEYEYDAAGDLVREKDFNGRVVTLERDSMGRVARRVNASGQSVRFEYDQAGNLVKEVTDTGETTVWTHDLAGRVVSATSPGATVVWERDALGRVVSESVDGRVVRFSYDVAGQRVSSTAPSGVVTTYAYDAAGDLVGQTVAGLPIEFARDSFGRTVRRSYGQAVRIDRAYDVAGRLVHQRAGHGAASVSERRWAYDPAGRVARALDPLRGETRYAFDARNRITQVIGSDPQQAWSERYAYDAADNVTGMQTAQFFGNLPDNPVGPGAVAYEHEGTLLTRAGRSHYVYDADGRLVRTTVTKPDRKPDVWHYRYDAYDRLVEVATPDGSLWRYAYDALGRRVAKRQYDGARPDAPVSETLFAWDGDRLLEQSSQADSGAESLTWSYDEGFAPLAQIRTSDEQGAVDRRFYAIVTDLVGAPTDLYDAATGQLAGTALSTLYGQQRWHPESTATTPLRFPGQYFDAETGLHYNRHRHYDPWTARYTSPDPLGLAPAPNQHSYPHDPLTWMDPLGLYGCKDIEDILRSGERPVKGGRTHAGREYQKHMDRGELPQVPGKQLDQAGQKLLEDILRHPQAKTTPINGGKFAGGNYVVRPDGLGAAVDSGKLFQYFGKFAY</sequence>
<dbReference type="Pfam" id="PF20148">
    <property type="entry name" value="DUF6531"/>
    <property type="match status" value="1"/>
</dbReference>
<dbReference type="Pfam" id="PF05593">
    <property type="entry name" value="RHS_repeat"/>
    <property type="match status" value="5"/>
</dbReference>
<evidence type="ECO:0000256" key="2">
    <source>
        <dbReference type="SAM" id="MobiDB-lite"/>
    </source>
</evidence>
<gene>
    <name evidence="6" type="ORF">HMPREF9336_00166</name>
</gene>
<dbReference type="InterPro" id="IPR022385">
    <property type="entry name" value="Rhs_assc_core"/>
</dbReference>
<dbReference type="NCBIfam" id="TIGR01643">
    <property type="entry name" value="YD_repeat_2x"/>
    <property type="match status" value="8"/>
</dbReference>
<dbReference type="Pfam" id="PF25023">
    <property type="entry name" value="TEN_YD-shell"/>
    <property type="match status" value="2"/>
</dbReference>
<dbReference type="RefSeq" id="WP_007466895.1">
    <property type="nucleotide sequence ID" value="NZ_KI391954.1"/>
</dbReference>
<dbReference type="HOGENOM" id="CLU_001218_1_2_11"/>
<dbReference type="InterPro" id="IPR057746">
    <property type="entry name" value="CpnT-like_N"/>
</dbReference>